<keyword evidence="1" id="KW-1133">Transmembrane helix</keyword>
<reference evidence="2" key="1">
    <citation type="submission" date="2008-12" db="EMBL/GenBank/DDBJ databases">
        <title>Annotation of the Yersinia bercovieri ATCC 43970 genome.</title>
        <authorList>
            <person name="Read T.D."/>
            <person name="Akmal A."/>
            <person name="Bishop-Lilly K."/>
            <person name="Chen P.E."/>
            <person name="Cook C."/>
            <person name="Kiley M.P."/>
            <person name="Lentz S."/>
            <person name="Mateczun A."/>
            <person name="Nagarajan N."/>
            <person name="Nolan N."/>
            <person name="Osborne B.I."/>
            <person name="Pop M."/>
            <person name="Sozhamannan S."/>
            <person name="Stewart A.C."/>
            <person name="Sulakvelidze A."/>
            <person name="Thomason B."/>
            <person name="Willner K."/>
            <person name="Zwick M.E."/>
        </authorList>
    </citation>
    <scope>NUCLEOTIDE SEQUENCE [LARGE SCALE GENOMIC DNA]</scope>
    <source>
        <strain evidence="2">ATCC 43970</strain>
    </source>
</reference>
<feature type="transmembrane region" description="Helical" evidence="1">
    <location>
        <begin position="12"/>
        <end position="33"/>
    </location>
</feature>
<evidence type="ECO:0000256" key="1">
    <source>
        <dbReference type="SAM" id="Phobius"/>
    </source>
</evidence>
<keyword evidence="1" id="KW-0812">Transmembrane</keyword>
<name>A0ABM9XZF8_YERBE</name>
<proteinExistence type="predicted"/>
<comment type="caution">
    <text evidence="2">The sequence shown here is derived from an EMBL/GenBank/DDBJ whole genome shotgun (WGS) entry which is preliminary data.</text>
</comment>
<keyword evidence="1" id="KW-0472">Membrane</keyword>
<accession>A0ABM9XZF8</accession>
<evidence type="ECO:0000313" key="3">
    <source>
        <dbReference type="Proteomes" id="UP000010319"/>
    </source>
</evidence>
<keyword evidence="3" id="KW-1185">Reference proteome</keyword>
<dbReference type="Proteomes" id="UP000010319">
    <property type="component" value="Unassembled WGS sequence"/>
</dbReference>
<gene>
    <name evidence="2" type="ORF">yberc0001_26940</name>
</gene>
<organism evidence="2 3">
    <name type="scientific">Yersinia bercovieri ATCC 43970</name>
    <dbReference type="NCBI Taxonomy" id="349968"/>
    <lineage>
        <taxon>Bacteria</taxon>
        <taxon>Pseudomonadati</taxon>
        <taxon>Pseudomonadota</taxon>
        <taxon>Gammaproteobacteria</taxon>
        <taxon>Enterobacterales</taxon>
        <taxon>Yersiniaceae</taxon>
        <taxon>Yersinia</taxon>
    </lineage>
</organism>
<evidence type="ECO:0000313" key="2">
    <source>
        <dbReference type="EMBL" id="EEQ06819.1"/>
    </source>
</evidence>
<dbReference type="EMBL" id="AALC02000020">
    <property type="protein sequence ID" value="EEQ06819.1"/>
    <property type="molecule type" value="Genomic_DNA"/>
</dbReference>
<sequence>MIRKQEWQLSFLFFVKINAPISELIHLFFISHINDPSH</sequence>
<protein>
    <submittedName>
        <fullName evidence="2">Uncharacterized protein</fullName>
    </submittedName>
</protein>